<feature type="transmembrane region" description="Helical" evidence="1">
    <location>
        <begin position="53"/>
        <end position="72"/>
    </location>
</feature>
<feature type="transmembrane region" description="Helical" evidence="1">
    <location>
        <begin position="354"/>
        <end position="372"/>
    </location>
</feature>
<organism evidence="3 4">
    <name type="scientific">Sphingobium subterraneum</name>
    <dbReference type="NCBI Taxonomy" id="627688"/>
    <lineage>
        <taxon>Bacteria</taxon>
        <taxon>Pseudomonadati</taxon>
        <taxon>Pseudomonadota</taxon>
        <taxon>Alphaproteobacteria</taxon>
        <taxon>Sphingomonadales</taxon>
        <taxon>Sphingomonadaceae</taxon>
        <taxon>Sphingobium</taxon>
    </lineage>
</organism>
<comment type="caution">
    <text evidence="3">The sequence shown here is derived from an EMBL/GenBank/DDBJ whole genome shotgun (WGS) entry which is preliminary data.</text>
</comment>
<keyword evidence="1" id="KW-0472">Membrane</keyword>
<dbReference type="InterPro" id="IPR019196">
    <property type="entry name" value="ABC_transp_unknown"/>
</dbReference>
<evidence type="ECO:0000313" key="3">
    <source>
        <dbReference type="EMBL" id="MBB6123592.1"/>
    </source>
</evidence>
<feature type="transmembrane region" description="Helical" evidence="1">
    <location>
        <begin position="79"/>
        <end position="101"/>
    </location>
</feature>
<evidence type="ECO:0000259" key="2">
    <source>
        <dbReference type="Pfam" id="PF09822"/>
    </source>
</evidence>
<sequence>MPDNWSAWKRDTTPALLTFAVLVLIVLSGLLPFAMILGIPSAGVVETGQAVPARWWVGILVGLAALAILLWRRSGRDRLWWLGVAAIGAMVMIVTLCQAAVGSAAQGGAEHAVGNRSPAAVVTALPLFWTEDPIADFSVGAPTDRQAFVHASRHRLVPLDQLNGAALSGVDRLLLVQPRALAPQELVALDHWVRAGGRLVILADPLLLWPSAFPLGDRRRPPLTSLLDPLLAHWGLRLEPATMAGEPVQRRRLPGGAVLMVAGASRFARTGTLCNLAEGALLASCRIGGGQVRLIADADMIDDRLWLADARHPREPAATAADTVAVIDHWLDAPLGDAPPRRNRIRDEASLRSGLRAALVVGIVWVGLGFALKRVGKSWRMREK</sequence>
<keyword evidence="4" id="KW-1185">Reference proteome</keyword>
<proteinExistence type="predicted"/>
<reference evidence="3 4" key="1">
    <citation type="submission" date="2020-08" db="EMBL/GenBank/DDBJ databases">
        <title>Genomic Encyclopedia of Type Strains, Phase IV (KMG-IV): sequencing the most valuable type-strain genomes for metagenomic binning, comparative biology and taxonomic classification.</title>
        <authorList>
            <person name="Goeker M."/>
        </authorList>
    </citation>
    <scope>NUCLEOTIDE SEQUENCE [LARGE SCALE GENOMIC DNA]</scope>
    <source>
        <strain evidence="3 4">DSM 102255</strain>
    </source>
</reference>
<keyword evidence="1" id="KW-0812">Transmembrane</keyword>
<accession>A0A841IZP6</accession>
<feature type="transmembrane region" description="Helical" evidence="1">
    <location>
        <begin position="16"/>
        <end position="41"/>
    </location>
</feature>
<dbReference type="AlphaFoldDB" id="A0A841IZP6"/>
<evidence type="ECO:0000256" key="1">
    <source>
        <dbReference type="SAM" id="Phobius"/>
    </source>
</evidence>
<dbReference type="Proteomes" id="UP000552700">
    <property type="component" value="Unassembled WGS sequence"/>
</dbReference>
<gene>
    <name evidence="3" type="ORF">FHS92_001299</name>
</gene>
<dbReference type="RefSeq" id="WP_184078596.1">
    <property type="nucleotide sequence ID" value="NZ_JACIJP010000001.1"/>
</dbReference>
<evidence type="ECO:0000313" key="4">
    <source>
        <dbReference type="Proteomes" id="UP000552700"/>
    </source>
</evidence>
<dbReference type="EMBL" id="JACIJP010000001">
    <property type="protein sequence ID" value="MBB6123592.1"/>
    <property type="molecule type" value="Genomic_DNA"/>
</dbReference>
<dbReference type="Pfam" id="PF09822">
    <property type="entry name" value="ABC_transp_aux"/>
    <property type="match status" value="1"/>
</dbReference>
<protein>
    <recommendedName>
        <fullName evidence="2">ABC-type uncharacterized transport system domain-containing protein</fullName>
    </recommendedName>
</protein>
<name>A0A841IZP6_9SPHN</name>
<feature type="domain" description="ABC-type uncharacterised transport system" evidence="2">
    <location>
        <begin position="157"/>
        <end position="242"/>
    </location>
</feature>
<keyword evidence="1" id="KW-1133">Transmembrane helix</keyword>